<dbReference type="EMBL" id="VSRR010025218">
    <property type="protein sequence ID" value="MPC66753.1"/>
    <property type="molecule type" value="Genomic_DNA"/>
</dbReference>
<dbReference type="AlphaFoldDB" id="A0A5B7H9C9"/>
<proteinExistence type="predicted"/>
<name>A0A5B7H9C9_PORTR</name>
<keyword evidence="1" id="KW-0472">Membrane</keyword>
<reference evidence="2 3" key="1">
    <citation type="submission" date="2019-05" db="EMBL/GenBank/DDBJ databases">
        <title>Another draft genome of Portunus trituberculatus and its Hox gene families provides insights of decapod evolution.</title>
        <authorList>
            <person name="Jeong J.-H."/>
            <person name="Song I."/>
            <person name="Kim S."/>
            <person name="Choi T."/>
            <person name="Kim D."/>
            <person name="Ryu S."/>
            <person name="Kim W."/>
        </authorList>
    </citation>
    <scope>NUCLEOTIDE SEQUENCE [LARGE SCALE GENOMIC DNA]</scope>
    <source>
        <tissue evidence="2">Muscle</tissue>
    </source>
</reference>
<feature type="transmembrane region" description="Helical" evidence="1">
    <location>
        <begin position="6"/>
        <end position="23"/>
    </location>
</feature>
<protein>
    <submittedName>
        <fullName evidence="2">Uncharacterized protein</fullName>
    </submittedName>
</protein>
<gene>
    <name evidence="2" type="ORF">E2C01_060904</name>
</gene>
<organism evidence="2 3">
    <name type="scientific">Portunus trituberculatus</name>
    <name type="common">Swimming crab</name>
    <name type="synonym">Neptunus trituberculatus</name>
    <dbReference type="NCBI Taxonomy" id="210409"/>
    <lineage>
        <taxon>Eukaryota</taxon>
        <taxon>Metazoa</taxon>
        <taxon>Ecdysozoa</taxon>
        <taxon>Arthropoda</taxon>
        <taxon>Crustacea</taxon>
        <taxon>Multicrustacea</taxon>
        <taxon>Malacostraca</taxon>
        <taxon>Eumalacostraca</taxon>
        <taxon>Eucarida</taxon>
        <taxon>Decapoda</taxon>
        <taxon>Pleocyemata</taxon>
        <taxon>Brachyura</taxon>
        <taxon>Eubrachyura</taxon>
        <taxon>Portunoidea</taxon>
        <taxon>Portunidae</taxon>
        <taxon>Portuninae</taxon>
        <taxon>Portunus</taxon>
    </lineage>
</organism>
<evidence type="ECO:0000256" key="1">
    <source>
        <dbReference type="SAM" id="Phobius"/>
    </source>
</evidence>
<keyword evidence="1" id="KW-0812">Transmembrane</keyword>
<keyword evidence="3" id="KW-1185">Reference proteome</keyword>
<evidence type="ECO:0000313" key="2">
    <source>
        <dbReference type="EMBL" id="MPC66753.1"/>
    </source>
</evidence>
<sequence>MGEDTMWIGCGWGAGLGFVLKVGREEGRMKRRQGCRICVMLTGDGRAEECNVEVCDSCSREGGVEVSLKCQQTAFGEASHIKNRRCILKQIPTYN</sequence>
<comment type="caution">
    <text evidence="2">The sequence shown here is derived from an EMBL/GenBank/DDBJ whole genome shotgun (WGS) entry which is preliminary data.</text>
</comment>
<accession>A0A5B7H9C9</accession>
<evidence type="ECO:0000313" key="3">
    <source>
        <dbReference type="Proteomes" id="UP000324222"/>
    </source>
</evidence>
<keyword evidence="1" id="KW-1133">Transmembrane helix</keyword>
<dbReference type="Proteomes" id="UP000324222">
    <property type="component" value="Unassembled WGS sequence"/>
</dbReference>